<dbReference type="EMBL" id="QFFF01000001">
    <property type="protein sequence ID" value="PWG03599.1"/>
    <property type="molecule type" value="Genomic_DNA"/>
</dbReference>
<organism evidence="1 2">
    <name type="scientific">Allosphingosinicella humi</name>
    <dbReference type="NCBI Taxonomy" id="2068657"/>
    <lineage>
        <taxon>Bacteria</taxon>
        <taxon>Pseudomonadati</taxon>
        <taxon>Pseudomonadota</taxon>
        <taxon>Alphaproteobacteria</taxon>
        <taxon>Sphingomonadales</taxon>
        <taxon>Sphingomonadaceae</taxon>
        <taxon>Allosphingosinicella</taxon>
    </lineage>
</organism>
<dbReference type="InterPro" id="IPR009562">
    <property type="entry name" value="DUF1178"/>
</dbReference>
<evidence type="ECO:0000313" key="1">
    <source>
        <dbReference type="EMBL" id="PWG03599.1"/>
    </source>
</evidence>
<reference evidence="1 2" key="1">
    <citation type="submission" date="2018-05" db="EMBL/GenBank/DDBJ databases">
        <title>Genome of Sphingosinicella humi QZX222.</title>
        <authorList>
            <person name="Qiao Z."/>
            <person name="Wang G."/>
        </authorList>
    </citation>
    <scope>NUCLEOTIDE SEQUENCE [LARGE SCALE GENOMIC DNA]</scope>
    <source>
        <strain evidence="1 2">QZX222</strain>
    </source>
</reference>
<gene>
    <name evidence="1" type="ORF">DF286_12480</name>
</gene>
<sequence>MIVFDLKCASASHVFEGWFGSSDAFEDQRGRGLVECPVCGSREVEKAVMAPRVAPKGNRAEAPTEMLSSNPAAVKAMMAQMAEAQKKMLEGSDYVGDRFADEARAIHLGESEARSIHGRATREQTDSLLEDGIKVAPLPFPVLEPGREN</sequence>
<dbReference type="Pfam" id="PF06676">
    <property type="entry name" value="DUF1178"/>
    <property type="match status" value="1"/>
</dbReference>
<proteinExistence type="predicted"/>
<dbReference type="OrthoDB" id="9799894at2"/>
<dbReference type="Proteomes" id="UP000245916">
    <property type="component" value="Unassembled WGS sequence"/>
</dbReference>
<dbReference type="AlphaFoldDB" id="A0A2U2J5I9"/>
<comment type="caution">
    <text evidence="1">The sequence shown here is derived from an EMBL/GenBank/DDBJ whole genome shotgun (WGS) entry which is preliminary data.</text>
</comment>
<dbReference type="RefSeq" id="WP_109271738.1">
    <property type="nucleotide sequence ID" value="NZ_QFFF01000001.1"/>
</dbReference>
<evidence type="ECO:0000313" key="2">
    <source>
        <dbReference type="Proteomes" id="UP000245916"/>
    </source>
</evidence>
<name>A0A2U2J5I9_9SPHN</name>
<dbReference type="PIRSF" id="PIRSF032131">
    <property type="entry name" value="UCP032131"/>
    <property type="match status" value="1"/>
</dbReference>
<protein>
    <submittedName>
        <fullName evidence="1">DUF1178 domain-containing protein</fullName>
    </submittedName>
</protein>
<keyword evidence="2" id="KW-1185">Reference proteome</keyword>
<accession>A0A2U2J5I9</accession>